<evidence type="ECO:0000256" key="2">
    <source>
        <dbReference type="ARBA" id="ARBA00022880"/>
    </source>
</evidence>
<feature type="compositionally biased region" description="Basic residues" evidence="5">
    <location>
        <begin position="1040"/>
        <end position="1050"/>
    </location>
</feature>
<dbReference type="InterPro" id="IPR006906">
    <property type="entry name" value="Timeless_N"/>
</dbReference>
<evidence type="ECO:0000259" key="6">
    <source>
        <dbReference type="Pfam" id="PF04821"/>
    </source>
</evidence>
<dbReference type="OMA" id="MHRIAIK"/>
<evidence type="ECO:0000313" key="7">
    <source>
        <dbReference type="EMBL" id="EAU83799.2"/>
    </source>
</evidence>
<dbReference type="GO" id="GO:0031298">
    <property type="term" value="C:replication fork protection complex"/>
    <property type="evidence" value="ECO:0007669"/>
    <property type="project" value="TreeGrafter"/>
</dbReference>
<evidence type="ECO:0000256" key="1">
    <source>
        <dbReference type="ARBA" id="ARBA00004123"/>
    </source>
</evidence>
<dbReference type="InParanoid" id="A8P182"/>
<dbReference type="Proteomes" id="UP000001861">
    <property type="component" value="Unassembled WGS sequence"/>
</dbReference>
<feature type="compositionally biased region" description="Basic and acidic residues" evidence="5">
    <location>
        <begin position="786"/>
        <end position="803"/>
    </location>
</feature>
<feature type="compositionally biased region" description="Acidic residues" evidence="5">
    <location>
        <begin position="1098"/>
        <end position="1107"/>
    </location>
</feature>
<reference evidence="7 8" key="1">
    <citation type="journal article" date="2010" name="Proc. Natl. Acad. Sci. U.S.A.">
        <title>Insights into evolution of multicellular fungi from the assembled chromosomes of the mushroom Coprinopsis cinerea (Coprinus cinereus).</title>
        <authorList>
            <person name="Stajich J.E."/>
            <person name="Wilke S.K."/>
            <person name="Ahren D."/>
            <person name="Au C.H."/>
            <person name="Birren B.W."/>
            <person name="Borodovsky M."/>
            <person name="Burns C."/>
            <person name="Canback B."/>
            <person name="Casselton L.A."/>
            <person name="Cheng C.K."/>
            <person name="Deng J."/>
            <person name="Dietrich F.S."/>
            <person name="Fargo D.C."/>
            <person name="Farman M.L."/>
            <person name="Gathman A.C."/>
            <person name="Goldberg J."/>
            <person name="Guigo R."/>
            <person name="Hoegger P.J."/>
            <person name="Hooker J.B."/>
            <person name="Huggins A."/>
            <person name="James T.Y."/>
            <person name="Kamada T."/>
            <person name="Kilaru S."/>
            <person name="Kodira C."/>
            <person name="Kues U."/>
            <person name="Kupfer D."/>
            <person name="Kwan H.S."/>
            <person name="Lomsadze A."/>
            <person name="Li W."/>
            <person name="Lilly W.W."/>
            <person name="Ma L.J."/>
            <person name="Mackey A.J."/>
            <person name="Manning G."/>
            <person name="Martin F."/>
            <person name="Muraguchi H."/>
            <person name="Natvig D.O."/>
            <person name="Palmerini H."/>
            <person name="Ramesh M.A."/>
            <person name="Rehmeyer C.J."/>
            <person name="Roe B.A."/>
            <person name="Shenoy N."/>
            <person name="Stanke M."/>
            <person name="Ter-Hovhannisyan V."/>
            <person name="Tunlid A."/>
            <person name="Velagapudi R."/>
            <person name="Vision T.J."/>
            <person name="Zeng Q."/>
            <person name="Zolan M.E."/>
            <person name="Pukkila P.J."/>
        </authorList>
    </citation>
    <scope>NUCLEOTIDE SEQUENCE [LARGE SCALE GENOMIC DNA]</scope>
    <source>
        <strain evidence="8">Okayama-7 / 130 / ATCC MYA-4618 / FGSC 9003</strain>
    </source>
</reference>
<dbReference type="GO" id="GO:0043111">
    <property type="term" value="P:replication fork arrest"/>
    <property type="evidence" value="ECO:0007669"/>
    <property type="project" value="TreeGrafter"/>
</dbReference>
<evidence type="ECO:0000256" key="4">
    <source>
        <dbReference type="ARBA" id="ARBA00023306"/>
    </source>
</evidence>
<dbReference type="HOGENOM" id="CLU_004294_1_0_1"/>
<dbReference type="Pfam" id="PF04821">
    <property type="entry name" value="TIMELESS"/>
    <property type="match status" value="1"/>
</dbReference>
<dbReference type="RefSeq" id="XP_001838044.2">
    <property type="nucleotide sequence ID" value="XM_001837992.2"/>
</dbReference>
<dbReference type="KEGG" id="cci:CC1G_07534"/>
<feature type="region of interest" description="Disordered" evidence="5">
    <location>
        <begin position="769"/>
        <end position="803"/>
    </location>
</feature>
<feature type="region of interest" description="Disordered" evidence="5">
    <location>
        <begin position="576"/>
        <end position="611"/>
    </location>
</feature>
<sequence length="1126" mass="127809">MDPKEIIEIFDDEEDDEPTQAPNGYPDIDRRELLTPIITRVVDALGGYEGNEYKLGDESYGCLKDLKRLWRKDDTDDDRTVARIFYETRVLPNDLIPILLTTAGQGLVEDKRAIACADLMTAMTWPIDVAEELKELDDEIDEKADYTQLIESHLTYKAALLKTGVMKALFGIILPPLAKKRSERQERDGQIINVVLHLIRNLAFIKDLPPDSTSSADNVEMSSLQSKLIRILEETHILRLLLTIAANHDEDPLFNSWNTLVLEIFYLLFRGIKPVDLAADQAKRSAVNLKQLLAVEERNRREVARKASSRHSRFGTTITVSLKKPPAADNETVTRPIVLHRQQAIHGEAGSILDIRKKGKAKKGNTIDELTREDNLSIEARVTLKQLATDFLEGCFNPFLAGLLKDIRAERAKVTEKDNLRLLYVTKWFLEFFLAMRAKAHGQGNPDQWSFGLIAEVVERVWIVWVLKRMRESMEEKPKLWTELQAGIECLTQLFLLIDAMSSADIQDPTLSEAAELLLQQLIYNGEVLDISLNSLQFYKEGTQSLTYLDSSVHLAYSLLRMLERWTKKSGDGTYVRKKMAKRKKRRPRGRSPETEEAGMAAGEADDDEGDDEDVVHEVLFSFEAFEMKFANADITNTLLTYLARYKEFSSPEKMKRVVSLMHRQAVKAKAEGLFFKAFFPKNRGNWKQYSSWEPEKKKAREGGVGGRNAAGKNASTEVEVKKGYSLTDQIGIAIAALVDSDRRDLVVWTQDILRMAVNKRKRIIDETDDKSDNEDEDIVENDAADAAKDKSKRYENPSEEARQKIQDEVIPYVTEDRAEAASKNAYLKLLFRLVKFMTRERDEDDEEGELEWYIPASLTPVHLERFRTIINQFLETPFDPSGKKLSELLRKKRRSRRRRTPSPSPSGSDIDEDGERRKKKRQRKEKEKQVYKSAQFIEDSDEEYGDMEAFLAREKALREKMGLIAERAEAEAAANGGGSTGVQGQRPVGMRATGTKKRRKRKTKDSDTERDANSRGDVEMDKEPSDKDDEVEEVSQPKPKPRPRPRPRKSQPTPSASGDSPRASSPSIPPRDASPVPSTARQGASPSPSLSKKSQDGDDENDEEDGPVVKRRAKRLFLSDSEDDE</sequence>
<feature type="region of interest" description="Disordered" evidence="5">
    <location>
        <begin position="891"/>
        <end position="946"/>
    </location>
</feature>
<feature type="compositionally biased region" description="Basic and acidic residues" evidence="5">
    <location>
        <begin position="1005"/>
        <end position="1026"/>
    </location>
</feature>
<feature type="domain" description="Timeless N-terminal" evidence="6">
    <location>
        <begin position="52"/>
        <end position="320"/>
    </location>
</feature>
<keyword evidence="3" id="KW-0539">Nucleus</keyword>
<protein>
    <submittedName>
        <fullName evidence="7">Topoisomerase 1-associated factor 1</fullName>
    </submittedName>
</protein>
<keyword evidence="2" id="KW-0236">DNA replication inhibitor</keyword>
<organism evidence="7 8">
    <name type="scientific">Coprinopsis cinerea (strain Okayama-7 / 130 / ATCC MYA-4618 / FGSC 9003)</name>
    <name type="common">Inky cap fungus</name>
    <name type="synonym">Hormographiella aspergillata</name>
    <dbReference type="NCBI Taxonomy" id="240176"/>
    <lineage>
        <taxon>Eukaryota</taxon>
        <taxon>Fungi</taxon>
        <taxon>Dikarya</taxon>
        <taxon>Basidiomycota</taxon>
        <taxon>Agaricomycotina</taxon>
        <taxon>Agaricomycetes</taxon>
        <taxon>Agaricomycetidae</taxon>
        <taxon>Agaricales</taxon>
        <taxon>Agaricineae</taxon>
        <taxon>Psathyrellaceae</taxon>
        <taxon>Coprinopsis</taxon>
    </lineage>
</organism>
<dbReference type="InterPro" id="IPR044998">
    <property type="entry name" value="Timeless"/>
</dbReference>
<feature type="compositionally biased region" description="Basic residues" evidence="5">
    <location>
        <begin position="576"/>
        <end position="590"/>
    </location>
</feature>
<dbReference type="STRING" id="240176.A8P182"/>
<dbReference type="OrthoDB" id="310853at2759"/>
<evidence type="ECO:0000256" key="5">
    <source>
        <dbReference type="SAM" id="MobiDB-lite"/>
    </source>
</evidence>
<dbReference type="VEuPathDB" id="FungiDB:CC1G_07534"/>
<feature type="region of interest" description="Disordered" evidence="5">
    <location>
        <begin position="971"/>
        <end position="1126"/>
    </location>
</feature>
<feature type="compositionally biased region" description="Polar residues" evidence="5">
    <location>
        <begin position="1077"/>
        <end position="1093"/>
    </location>
</feature>
<evidence type="ECO:0000256" key="3">
    <source>
        <dbReference type="ARBA" id="ARBA00023242"/>
    </source>
</evidence>
<dbReference type="PANTHER" id="PTHR22940">
    <property type="entry name" value="TIMEOUT/TIMELESS-2"/>
    <property type="match status" value="1"/>
</dbReference>
<dbReference type="AlphaFoldDB" id="A8P182"/>
<feature type="compositionally biased region" description="Basic residues" evidence="5">
    <location>
        <begin position="891"/>
        <end position="901"/>
    </location>
</feature>
<comment type="caution">
    <text evidence="7">The sequence shown here is derived from an EMBL/GenBank/DDBJ whole genome shotgun (WGS) entry which is preliminary data.</text>
</comment>
<feature type="compositionally biased region" description="Acidic residues" evidence="5">
    <location>
        <begin position="769"/>
        <end position="784"/>
    </location>
</feature>
<feature type="compositionally biased region" description="Low complexity" evidence="5">
    <location>
        <begin position="1051"/>
        <end position="1076"/>
    </location>
</feature>
<dbReference type="EMBL" id="AACS02000006">
    <property type="protein sequence ID" value="EAU83799.2"/>
    <property type="molecule type" value="Genomic_DNA"/>
</dbReference>
<dbReference type="eggNOG" id="KOG1974">
    <property type="taxonomic scope" value="Eukaryota"/>
</dbReference>
<dbReference type="GeneID" id="6014613"/>
<accession>A8P182</accession>
<dbReference type="FunCoup" id="A8P182">
    <property type="interactions" value="103"/>
</dbReference>
<keyword evidence="4" id="KW-0131">Cell cycle</keyword>
<evidence type="ECO:0000313" key="8">
    <source>
        <dbReference type="Proteomes" id="UP000001861"/>
    </source>
</evidence>
<gene>
    <name evidence="7" type="ORF">CC1G_07534</name>
</gene>
<comment type="subcellular location">
    <subcellularLocation>
        <location evidence="1">Nucleus</location>
    </subcellularLocation>
</comment>
<proteinExistence type="predicted"/>
<dbReference type="PANTHER" id="PTHR22940:SF4">
    <property type="entry name" value="PROTEIN TIMELESS HOMOLOG"/>
    <property type="match status" value="1"/>
</dbReference>
<name>A8P182_COPC7</name>
<dbReference type="GO" id="GO:0006281">
    <property type="term" value="P:DNA repair"/>
    <property type="evidence" value="ECO:0007669"/>
    <property type="project" value="TreeGrafter"/>
</dbReference>
<keyword evidence="8" id="KW-1185">Reference proteome</keyword>
<feature type="compositionally biased region" description="Basic residues" evidence="5">
    <location>
        <begin position="995"/>
        <end position="1004"/>
    </location>
</feature>
<dbReference type="GO" id="GO:0003677">
    <property type="term" value="F:DNA binding"/>
    <property type="evidence" value="ECO:0007669"/>
    <property type="project" value="TreeGrafter"/>
</dbReference>
<dbReference type="GO" id="GO:0000076">
    <property type="term" value="P:DNA replication checkpoint signaling"/>
    <property type="evidence" value="ECO:0007669"/>
    <property type="project" value="TreeGrafter"/>
</dbReference>